<dbReference type="PANTHER" id="PTHR30466:SF1">
    <property type="entry name" value="FMN REDUCTASE (NADH) RUTF"/>
    <property type="match status" value="1"/>
</dbReference>
<dbReference type="GO" id="GO:0010181">
    <property type="term" value="F:FMN binding"/>
    <property type="evidence" value="ECO:0007669"/>
    <property type="project" value="InterPro"/>
</dbReference>
<dbReference type="RefSeq" id="WP_166320552.1">
    <property type="nucleotide sequence ID" value="NZ_CP049866.1"/>
</dbReference>
<dbReference type="SMART" id="SM00903">
    <property type="entry name" value="Flavin_Reduct"/>
    <property type="match status" value="1"/>
</dbReference>
<feature type="domain" description="Flavin reductase like" evidence="2">
    <location>
        <begin position="23"/>
        <end position="169"/>
    </location>
</feature>
<reference evidence="3 4" key="1">
    <citation type="submission" date="2020-03" db="EMBL/GenBank/DDBJ databases">
        <title>Nocardioides sp. nov., isolated from fish.</title>
        <authorList>
            <person name="Hyun D.-W."/>
            <person name="Bae J.-W."/>
        </authorList>
    </citation>
    <scope>NUCLEOTIDE SEQUENCE [LARGE SCALE GENOMIC DNA]</scope>
    <source>
        <strain evidence="3 4">HDW12A</strain>
    </source>
</reference>
<organism evidence="3 4">
    <name type="scientific">Nocardioides piscis</name>
    <dbReference type="NCBI Taxonomy" id="2714938"/>
    <lineage>
        <taxon>Bacteria</taxon>
        <taxon>Bacillati</taxon>
        <taxon>Actinomycetota</taxon>
        <taxon>Actinomycetes</taxon>
        <taxon>Propionibacteriales</taxon>
        <taxon>Nocardioidaceae</taxon>
        <taxon>Nocardioides</taxon>
    </lineage>
</organism>
<dbReference type="InterPro" id="IPR002563">
    <property type="entry name" value="Flavin_Rdtase-like_dom"/>
</dbReference>
<dbReference type="SUPFAM" id="SSF50475">
    <property type="entry name" value="FMN-binding split barrel"/>
    <property type="match status" value="1"/>
</dbReference>
<evidence type="ECO:0000313" key="4">
    <source>
        <dbReference type="Proteomes" id="UP000502035"/>
    </source>
</evidence>
<evidence type="ECO:0000256" key="1">
    <source>
        <dbReference type="ARBA" id="ARBA00023002"/>
    </source>
</evidence>
<sequence length="169" mass="18147">MSIHSGHPFADPDGAREAARQLRGRLGGQVSLWTAGSGAGRAGLTVSSLLVVPGAPPYAVALLDPDSDLADVLDAADERCVIHLLQWRHRDLAEQFAGQMPAPGGLFAADTWLDTPAGPRLADIDTWAEGTVESSRRIGWSLEVLVRIDRVEVGDADDPLLHRRGRYSH</sequence>
<proteinExistence type="predicted"/>
<dbReference type="Gene3D" id="2.30.110.10">
    <property type="entry name" value="Electron Transport, Fmn-binding Protein, Chain A"/>
    <property type="match status" value="1"/>
</dbReference>
<keyword evidence="4" id="KW-1185">Reference proteome</keyword>
<accession>A0A6G7YJF9</accession>
<gene>
    <name evidence="3" type="ORF">G7071_16950</name>
</gene>
<dbReference type="InterPro" id="IPR012349">
    <property type="entry name" value="Split_barrel_FMN-bd"/>
</dbReference>
<dbReference type="Proteomes" id="UP000502035">
    <property type="component" value="Chromosome"/>
</dbReference>
<name>A0A6G7YJF9_9ACTN</name>
<dbReference type="KEGG" id="npi:G7071_16950"/>
<dbReference type="GO" id="GO:0042602">
    <property type="term" value="F:riboflavin reductase (NADPH) activity"/>
    <property type="evidence" value="ECO:0007669"/>
    <property type="project" value="TreeGrafter"/>
</dbReference>
<dbReference type="EMBL" id="CP049866">
    <property type="protein sequence ID" value="QIK76867.1"/>
    <property type="molecule type" value="Genomic_DNA"/>
</dbReference>
<dbReference type="AlphaFoldDB" id="A0A6G7YJF9"/>
<keyword evidence="1" id="KW-0560">Oxidoreductase</keyword>
<dbReference type="PANTHER" id="PTHR30466">
    <property type="entry name" value="FLAVIN REDUCTASE"/>
    <property type="match status" value="1"/>
</dbReference>
<dbReference type="Pfam" id="PF01613">
    <property type="entry name" value="Flavin_Reduct"/>
    <property type="match status" value="1"/>
</dbReference>
<dbReference type="InterPro" id="IPR050268">
    <property type="entry name" value="NADH-dep_flavin_reductase"/>
</dbReference>
<evidence type="ECO:0000313" key="3">
    <source>
        <dbReference type="EMBL" id="QIK76867.1"/>
    </source>
</evidence>
<evidence type="ECO:0000259" key="2">
    <source>
        <dbReference type="SMART" id="SM00903"/>
    </source>
</evidence>
<protein>
    <submittedName>
        <fullName evidence="3">Flavin reductase</fullName>
    </submittedName>
</protein>